<proteinExistence type="predicted"/>
<feature type="non-terminal residue" evidence="3">
    <location>
        <position position="186"/>
    </location>
</feature>
<feature type="domain" description="DNA primase/polymerase bifunctional N-terminal" evidence="2">
    <location>
        <begin position="17"/>
        <end position="186"/>
    </location>
</feature>
<organism evidence="3">
    <name type="scientific">mine drainage metagenome</name>
    <dbReference type="NCBI Taxonomy" id="410659"/>
    <lineage>
        <taxon>unclassified sequences</taxon>
        <taxon>metagenomes</taxon>
        <taxon>ecological metagenomes</taxon>
    </lineage>
</organism>
<feature type="region of interest" description="Disordered" evidence="1">
    <location>
        <begin position="136"/>
        <end position="186"/>
    </location>
</feature>
<feature type="compositionally biased region" description="Pro residues" evidence="1">
    <location>
        <begin position="142"/>
        <end position="165"/>
    </location>
</feature>
<name>T1C424_9ZZZZ</name>
<feature type="non-terminal residue" evidence="3">
    <location>
        <position position="1"/>
    </location>
</feature>
<evidence type="ECO:0000313" key="3">
    <source>
        <dbReference type="EMBL" id="EQD60054.1"/>
    </source>
</evidence>
<evidence type="ECO:0000256" key="1">
    <source>
        <dbReference type="SAM" id="MobiDB-lite"/>
    </source>
</evidence>
<gene>
    <name evidence="3" type="ORF">B1B_07920</name>
</gene>
<dbReference type="InterPro" id="IPR015330">
    <property type="entry name" value="DNA_primase/pol_bifunc_N"/>
</dbReference>
<dbReference type="EMBL" id="AUZY01005089">
    <property type="protein sequence ID" value="EQD60054.1"/>
    <property type="molecule type" value="Genomic_DNA"/>
</dbReference>
<evidence type="ECO:0000259" key="2">
    <source>
        <dbReference type="SMART" id="SM00943"/>
    </source>
</evidence>
<dbReference type="SMART" id="SM00943">
    <property type="entry name" value="Prim-Pol"/>
    <property type="match status" value="1"/>
</dbReference>
<reference evidence="3" key="1">
    <citation type="submission" date="2013-08" db="EMBL/GenBank/DDBJ databases">
        <authorList>
            <person name="Mendez C."/>
            <person name="Richter M."/>
            <person name="Ferrer M."/>
            <person name="Sanchez J."/>
        </authorList>
    </citation>
    <scope>NUCLEOTIDE SEQUENCE</scope>
</reference>
<dbReference type="AlphaFoldDB" id="T1C424"/>
<comment type="caution">
    <text evidence="3">The sequence shown here is derived from an EMBL/GenBank/DDBJ whole genome shotgun (WGS) entry which is preliminary data.</text>
</comment>
<reference evidence="3" key="2">
    <citation type="journal article" date="2014" name="ISME J.">
        <title>Microbial stratification in low pH oxic and suboxic macroscopic growths along an acid mine drainage.</title>
        <authorList>
            <person name="Mendez-Garcia C."/>
            <person name="Mesa V."/>
            <person name="Sprenger R.R."/>
            <person name="Richter M."/>
            <person name="Diez M.S."/>
            <person name="Solano J."/>
            <person name="Bargiela R."/>
            <person name="Golyshina O.V."/>
            <person name="Manteca A."/>
            <person name="Ramos J.L."/>
            <person name="Gallego J.R."/>
            <person name="Llorente I."/>
            <person name="Martins Dos Santos V.A."/>
            <person name="Jensen O.N."/>
            <person name="Pelaez A.I."/>
            <person name="Sanchez J."/>
            <person name="Ferrer M."/>
        </authorList>
    </citation>
    <scope>NUCLEOTIDE SEQUENCE</scope>
</reference>
<dbReference type="Pfam" id="PF09250">
    <property type="entry name" value="Prim-Pol"/>
    <property type="match status" value="1"/>
</dbReference>
<protein>
    <submittedName>
        <fullName evidence="3">Bifunctional DNA primase/polymerase</fullName>
    </submittedName>
</protein>
<dbReference type="SUPFAM" id="SSF56747">
    <property type="entry name" value="Prim-pol domain"/>
    <property type="match status" value="1"/>
</dbReference>
<sequence length="186" mass="19989">RGRPRRRRPPPPTSSAALAYAARGIPVLPIHSIRDGRCACPHPDCRSPGKHPIPELVPRGLHDASRDEATIRAWWSTCPDANIAGVLGAGVGLVLDCDPRNGGEESFAAVRTEHGGFPRGPIADTGGGGGFQVVLPPRRYRPPLPRLPPRPRPPGRQQLRPPPSLQPHLRPPLSVDRGPVRPPPLP</sequence>
<accession>T1C424</accession>